<dbReference type="EMBL" id="MU267619">
    <property type="protein sequence ID" value="KAH7914057.1"/>
    <property type="molecule type" value="Genomic_DNA"/>
</dbReference>
<name>A0ACB8ANC8_9AGAM</name>
<evidence type="ECO:0000313" key="2">
    <source>
        <dbReference type="Proteomes" id="UP000790377"/>
    </source>
</evidence>
<protein>
    <submittedName>
        <fullName evidence="1">Uncharacterized protein</fullName>
    </submittedName>
</protein>
<accession>A0ACB8ANC8</accession>
<evidence type="ECO:0000313" key="1">
    <source>
        <dbReference type="EMBL" id="KAH7914057.1"/>
    </source>
</evidence>
<sequence length="189" mass="20711">MASIPNLTLILGPLQIGVAASSFLTGCLAIQTYIYYGKFSSDPCLLKTFVAFLVLLETIHLLCIVITQWQMSLGLPASLIASPYAGDTVIALTNLIFFCVQSFFILRLLKLSKNNKYLALACMVPCAGTFASGMVITVYAFMMTSIEQFANAQYPTIITTLATAAVCEIAVTTGMMYYLFKLRKTEFSR</sequence>
<organism evidence="1 2">
    <name type="scientific">Hygrophoropsis aurantiaca</name>
    <dbReference type="NCBI Taxonomy" id="72124"/>
    <lineage>
        <taxon>Eukaryota</taxon>
        <taxon>Fungi</taxon>
        <taxon>Dikarya</taxon>
        <taxon>Basidiomycota</taxon>
        <taxon>Agaricomycotina</taxon>
        <taxon>Agaricomycetes</taxon>
        <taxon>Agaricomycetidae</taxon>
        <taxon>Boletales</taxon>
        <taxon>Coniophorineae</taxon>
        <taxon>Hygrophoropsidaceae</taxon>
        <taxon>Hygrophoropsis</taxon>
    </lineage>
</organism>
<reference evidence="1" key="1">
    <citation type="journal article" date="2021" name="New Phytol.">
        <title>Evolutionary innovations through gain and loss of genes in the ectomycorrhizal Boletales.</title>
        <authorList>
            <person name="Wu G."/>
            <person name="Miyauchi S."/>
            <person name="Morin E."/>
            <person name="Kuo A."/>
            <person name="Drula E."/>
            <person name="Varga T."/>
            <person name="Kohler A."/>
            <person name="Feng B."/>
            <person name="Cao Y."/>
            <person name="Lipzen A."/>
            <person name="Daum C."/>
            <person name="Hundley H."/>
            <person name="Pangilinan J."/>
            <person name="Johnson J."/>
            <person name="Barry K."/>
            <person name="LaButti K."/>
            <person name="Ng V."/>
            <person name="Ahrendt S."/>
            <person name="Min B."/>
            <person name="Choi I.G."/>
            <person name="Park H."/>
            <person name="Plett J.M."/>
            <person name="Magnuson J."/>
            <person name="Spatafora J.W."/>
            <person name="Nagy L.G."/>
            <person name="Henrissat B."/>
            <person name="Grigoriev I.V."/>
            <person name="Yang Z.L."/>
            <person name="Xu J."/>
            <person name="Martin F.M."/>
        </authorList>
    </citation>
    <scope>NUCLEOTIDE SEQUENCE</scope>
    <source>
        <strain evidence="1">ATCC 28755</strain>
    </source>
</reference>
<gene>
    <name evidence="1" type="ORF">BJ138DRAFT_489390</name>
</gene>
<comment type="caution">
    <text evidence="1">The sequence shown here is derived from an EMBL/GenBank/DDBJ whole genome shotgun (WGS) entry which is preliminary data.</text>
</comment>
<dbReference type="Proteomes" id="UP000790377">
    <property type="component" value="Unassembled WGS sequence"/>
</dbReference>
<keyword evidence="2" id="KW-1185">Reference proteome</keyword>
<proteinExistence type="predicted"/>